<evidence type="ECO:0008006" key="3">
    <source>
        <dbReference type="Google" id="ProtNLM"/>
    </source>
</evidence>
<proteinExistence type="predicted"/>
<organism evidence="1 2">
    <name type="scientific">Aspergillus indologenus CBS 114.80</name>
    <dbReference type="NCBI Taxonomy" id="1450541"/>
    <lineage>
        <taxon>Eukaryota</taxon>
        <taxon>Fungi</taxon>
        <taxon>Dikarya</taxon>
        <taxon>Ascomycota</taxon>
        <taxon>Pezizomycotina</taxon>
        <taxon>Eurotiomycetes</taxon>
        <taxon>Eurotiomycetidae</taxon>
        <taxon>Eurotiales</taxon>
        <taxon>Aspergillaceae</taxon>
        <taxon>Aspergillus</taxon>
        <taxon>Aspergillus subgen. Circumdati</taxon>
    </lineage>
</organism>
<evidence type="ECO:0000313" key="2">
    <source>
        <dbReference type="Proteomes" id="UP000248817"/>
    </source>
</evidence>
<protein>
    <recommendedName>
        <fullName evidence="3">Fungal N-terminal domain-containing protein</fullName>
    </recommendedName>
</protein>
<reference evidence="1 2" key="1">
    <citation type="submission" date="2018-02" db="EMBL/GenBank/DDBJ databases">
        <title>The genomes of Aspergillus section Nigri reveals drivers in fungal speciation.</title>
        <authorList>
            <consortium name="DOE Joint Genome Institute"/>
            <person name="Vesth T.C."/>
            <person name="Nybo J."/>
            <person name="Theobald S."/>
            <person name="Brandl J."/>
            <person name="Frisvad J.C."/>
            <person name="Nielsen K.F."/>
            <person name="Lyhne E.K."/>
            <person name="Kogle M.E."/>
            <person name="Kuo A."/>
            <person name="Riley R."/>
            <person name="Clum A."/>
            <person name="Nolan M."/>
            <person name="Lipzen A."/>
            <person name="Salamov A."/>
            <person name="Henrissat B."/>
            <person name="Wiebenga A."/>
            <person name="De vries R.P."/>
            <person name="Grigoriev I.V."/>
            <person name="Mortensen U.H."/>
            <person name="Andersen M.R."/>
            <person name="Baker S.E."/>
        </authorList>
    </citation>
    <scope>NUCLEOTIDE SEQUENCE [LARGE SCALE GENOMIC DNA]</scope>
    <source>
        <strain evidence="1 2">CBS 114.80</strain>
    </source>
</reference>
<accession>A0A2V5HNS1</accession>
<dbReference type="EMBL" id="KZ825614">
    <property type="protein sequence ID" value="PYI26029.1"/>
    <property type="molecule type" value="Genomic_DNA"/>
</dbReference>
<dbReference type="Proteomes" id="UP000248817">
    <property type="component" value="Unassembled WGS sequence"/>
</dbReference>
<name>A0A2V5HNS1_9EURO</name>
<dbReference type="AlphaFoldDB" id="A0A2V5HNS1"/>
<evidence type="ECO:0000313" key="1">
    <source>
        <dbReference type="EMBL" id="PYI26029.1"/>
    </source>
</evidence>
<sequence length="214" mass="23506">MSGKAMDPFSIPVGSAGLADVSFRIISYLATTRSASAKIQDELTILSQEISSLIAVNETVEDCWHSWHDPSSFNSSANDEAHVNDVWKNLAMLLQQSKGYVEQMEALLNAVIGKNGAQVAGKLDGLRKTIRRQGRDGEFMQLRQRIANHQAGIQILLNALTLCVSEGLVPDWRSTPADLLQFLHAPVAYNQGPCSRQLVRELAAPKHQNADQDQ</sequence>
<gene>
    <name evidence="1" type="ORF">BP00DRAFT_77538</name>
</gene>
<keyword evidence="2" id="KW-1185">Reference proteome</keyword>